<evidence type="ECO:0000256" key="7">
    <source>
        <dbReference type="ARBA" id="ARBA00047899"/>
    </source>
</evidence>
<dbReference type="Pfam" id="PF00069">
    <property type="entry name" value="Pkinase"/>
    <property type="match status" value="1"/>
</dbReference>
<dbReference type="KEGG" id="ehx:EMIHUDRAFT_119341"/>
<dbReference type="RefSeq" id="XP_005767944.1">
    <property type="nucleotide sequence ID" value="XM_005767887.1"/>
</dbReference>
<evidence type="ECO:0000256" key="5">
    <source>
        <dbReference type="ARBA" id="ARBA00022777"/>
    </source>
</evidence>
<organism evidence="10 11">
    <name type="scientific">Emiliania huxleyi (strain CCMP1516)</name>
    <dbReference type="NCBI Taxonomy" id="280463"/>
    <lineage>
        <taxon>Eukaryota</taxon>
        <taxon>Haptista</taxon>
        <taxon>Haptophyta</taxon>
        <taxon>Prymnesiophyceae</taxon>
        <taxon>Isochrysidales</taxon>
        <taxon>Noelaerhabdaceae</taxon>
        <taxon>Emiliania</taxon>
    </lineage>
</organism>
<dbReference type="AlphaFoldDB" id="A0A0D3IW80"/>
<name>A0A0D3IW80_EMIH1</name>
<evidence type="ECO:0000256" key="1">
    <source>
        <dbReference type="ARBA" id="ARBA00012513"/>
    </source>
</evidence>
<keyword evidence="6" id="KW-0067">ATP-binding</keyword>
<dbReference type="PANTHER" id="PTHR24361">
    <property type="entry name" value="MITOGEN-ACTIVATED KINASE KINASE KINASE"/>
    <property type="match status" value="1"/>
</dbReference>
<dbReference type="Gene3D" id="1.10.510.10">
    <property type="entry name" value="Transferase(Phosphotransferase) domain 1"/>
    <property type="match status" value="1"/>
</dbReference>
<dbReference type="SUPFAM" id="SSF56112">
    <property type="entry name" value="Protein kinase-like (PK-like)"/>
    <property type="match status" value="1"/>
</dbReference>
<evidence type="ECO:0000256" key="8">
    <source>
        <dbReference type="ARBA" id="ARBA00048679"/>
    </source>
</evidence>
<keyword evidence="5" id="KW-0418">Kinase</keyword>
<dbReference type="STRING" id="2903.R1DLW6"/>
<dbReference type="PANTHER" id="PTHR24361:SF433">
    <property type="entry name" value="PROTEIN KINASE DOMAIN-CONTAINING PROTEIN"/>
    <property type="match status" value="1"/>
</dbReference>
<proteinExistence type="predicted"/>
<dbReference type="GO" id="GO:0005524">
    <property type="term" value="F:ATP binding"/>
    <property type="evidence" value="ECO:0007669"/>
    <property type="project" value="UniProtKB-KW"/>
</dbReference>
<keyword evidence="11" id="KW-1185">Reference proteome</keyword>
<reference evidence="10" key="2">
    <citation type="submission" date="2024-10" db="UniProtKB">
        <authorList>
            <consortium name="EnsemblProtists"/>
        </authorList>
    </citation>
    <scope>IDENTIFICATION</scope>
</reference>
<dbReference type="PROSITE" id="PS00108">
    <property type="entry name" value="PROTEIN_KINASE_ST"/>
    <property type="match status" value="1"/>
</dbReference>
<dbReference type="EC" id="2.7.11.1" evidence="1"/>
<evidence type="ECO:0000256" key="2">
    <source>
        <dbReference type="ARBA" id="ARBA00022527"/>
    </source>
</evidence>
<dbReference type="InterPro" id="IPR008271">
    <property type="entry name" value="Ser/Thr_kinase_AS"/>
</dbReference>
<dbReference type="PaxDb" id="2903-EOD15515"/>
<evidence type="ECO:0000259" key="9">
    <source>
        <dbReference type="PROSITE" id="PS50011"/>
    </source>
</evidence>
<dbReference type="GO" id="GO:0005737">
    <property type="term" value="C:cytoplasm"/>
    <property type="evidence" value="ECO:0007669"/>
    <property type="project" value="TreeGrafter"/>
</dbReference>
<evidence type="ECO:0000256" key="6">
    <source>
        <dbReference type="ARBA" id="ARBA00022840"/>
    </source>
</evidence>
<dbReference type="HOGENOM" id="CLU_991883_0_0_1"/>
<evidence type="ECO:0000313" key="10">
    <source>
        <dbReference type="EnsemblProtists" id="EOD15515"/>
    </source>
</evidence>
<dbReference type="InterPro" id="IPR053235">
    <property type="entry name" value="Ser_Thr_kinase"/>
</dbReference>
<keyword evidence="2" id="KW-0723">Serine/threonine-protein kinase</keyword>
<dbReference type="GeneID" id="17261660"/>
<comment type="catalytic activity">
    <reaction evidence="8">
        <text>L-seryl-[protein] + ATP = O-phospho-L-seryl-[protein] + ADP + H(+)</text>
        <dbReference type="Rhea" id="RHEA:17989"/>
        <dbReference type="Rhea" id="RHEA-COMP:9863"/>
        <dbReference type="Rhea" id="RHEA-COMP:11604"/>
        <dbReference type="ChEBI" id="CHEBI:15378"/>
        <dbReference type="ChEBI" id="CHEBI:29999"/>
        <dbReference type="ChEBI" id="CHEBI:30616"/>
        <dbReference type="ChEBI" id="CHEBI:83421"/>
        <dbReference type="ChEBI" id="CHEBI:456216"/>
        <dbReference type="EC" id="2.7.11.1"/>
    </reaction>
</comment>
<dbReference type="SMART" id="SM00220">
    <property type="entry name" value="S_TKc"/>
    <property type="match status" value="1"/>
</dbReference>
<comment type="catalytic activity">
    <reaction evidence="7">
        <text>L-threonyl-[protein] + ATP = O-phospho-L-threonyl-[protein] + ADP + H(+)</text>
        <dbReference type="Rhea" id="RHEA:46608"/>
        <dbReference type="Rhea" id="RHEA-COMP:11060"/>
        <dbReference type="Rhea" id="RHEA-COMP:11605"/>
        <dbReference type="ChEBI" id="CHEBI:15378"/>
        <dbReference type="ChEBI" id="CHEBI:30013"/>
        <dbReference type="ChEBI" id="CHEBI:30616"/>
        <dbReference type="ChEBI" id="CHEBI:61977"/>
        <dbReference type="ChEBI" id="CHEBI:456216"/>
        <dbReference type="EC" id="2.7.11.1"/>
    </reaction>
</comment>
<evidence type="ECO:0000256" key="3">
    <source>
        <dbReference type="ARBA" id="ARBA00022679"/>
    </source>
</evidence>
<dbReference type="GO" id="GO:0004674">
    <property type="term" value="F:protein serine/threonine kinase activity"/>
    <property type="evidence" value="ECO:0007669"/>
    <property type="project" value="UniProtKB-KW"/>
</dbReference>
<keyword evidence="4" id="KW-0547">Nucleotide-binding</keyword>
<dbReference type="PROSITE" id="PS50011">
    <property type="entry name" value="PROTEIN_KINASE_DOM"/>
    <property type="match status" value="1"/>
</dbReference>
<protein>
    <recommendedName>
        <fullName evidence="1">non-specific serine/threonine protein kinase</fullName>
        <ecNumber evidence="1">2.7.11.1</ecNumber>
    </recommendedName>
</protein>
<reference evidence="11" key="1">
    <citation type="journal article" date="2013" name="Nature">
        <title>Pan genome of the phytoplankton Emiliania underpins its global distribution.</title>
        <authorList>
            <person name="Read B.A."/>
            <person name="Kegel J."/>
            <person name="Klute M.J."/>
            <person name="Kuo A."/>
            <person name="Lefebvre S.C."/>
            <person name="Maumus F."/>
            <person name="Mayer C."/>
            <person name="Miller J."/>
            <person name="Monier A."/>
            <person name="Salamov A."/>
            <person name="Young J."/>
            <person name="Aguilar M."/>
            <person name="Claverie J.M."/>
            <person name="Frickenhaus S."/>
            <person name="Gonzalez K."/>
            <person name="Herman E.K."/>
            <person name="Lin Y.C."/>
            <person name="Napier J."/>
            <person name="Ogata H."/>
            <person name="Sarno A.F."/>
            <person name="Shmutz J."/>
            <person name="Schroeder D."/>
            <person name="de Vargas C."/>
            <person name="Verret F."/>
            <person name="von Dassow P."/>
            <person name="Valentin K."/>
            <person name="Van de Peer Y."/>
            <person name="Wheeler G."/>
            <person name="Dacks J.B."/>
            <person name="Delwiche C.F."/>
            <person name="Dyhrman S.T."/>
            <person name="Glockner G."/>
            <person name="John U."/>
            <person name="Richards T."/>
            <person name="Worden A.Z."/>
            <person name="Zhang X."/>
            <person name="Grigoriev I.V."/>
            <person name="Allen A.E."/>
            <person name="Bidle K."/>
            <person name="Borodovsky M."/>
            <person name="Bowler C."/>
            <person name="Brownlee C."/>
            <person name="Cock J.M."/>
            <person name="Elias M."/>
            <person name="Gladyshev V.N."/>
            <person name="Groth M."/>
            <person name="Guda C."/>
            <person name="Hadaegh A."/>
            <person name="Iglesias-Rodriguez M.D."/>
            <person name="Jenkins J."/>
            <person name="Jones B.M."/>
            <person name="Lawson T."/>
            <person name="Leese F."/>
            <person name="Lindquist E."/>
            <person name="Lobanov A."/>
            <person name="Lomsadze A."/>
            <person name="Malik S.B."/>
            <person name="Marsh M.E."/>
            <person name="Mackinder L."/>
            <person name="Mock T."/>
            <person name="Mueller-Roeber B."/>
            <person name="Pagarete A."/>
            <person name="Parker M."/>
            <person name="Probert I."/>
            <person name="Quesneville H."/>
            <person name="Raines C."/>
            <person name="Rensing S.A."/>
            <person name="Riano-Pachon D.M."/>
            <person name="Richier S."/>
            <person name="Rokitta S."/>
            <person name="Shiraiwa Y."/>
            <person name="Soanes D.M."/>
            <person name="van der Giezen M."/>
            <person name="Wahlund T.M."/>
            <person name="Williams B."/>
            <person name="Wilson W."/>
            <person name="Wolfe G."/>
            <person name="Wurch L.L."/>
        </authorList>
    </citation>
    <scope>NUCLEOTIDE SEQUENCE</scope>
</reference>
<feature type="domain" description="Protein kinase" evidence="9">
    <location>
        <begin position="1"/>
        <end position="139"/>
    </location>
</feature>
<evidence type="ECO:0000313" key="11">
    <source>
        <dbReference type="Proteomes" id="UP000013827"/>
    </source>
</evidence>
<dbReference type="Proteomes" id="UP000013827">
    <property type="component" value="Unassembled WGS sequence"/>
</dbReference>
<dbReference type="eggNOG" id="KOG0198">
    <property type="taxonomic scope" value="Eukaryota"/>
</dbReference>
<sequence length="281" mass="30607">MLMVYMRQVLAGLEWLHAQGICHRDIKGANLLITQDGQAGAPIDGRGEGPVGTPYWMAPEIIQMDPFTTASDIWSLGCTVRTGSPLLNDFLLRCFDRDPKTRASARAAAFARPVVRELVERPRSAFDSLSSLGSLSPRFPQFSQRLEPIESSPHSTGSPLPRRHTSAKFEFELVCASRRTSCRLRAPSAQELAVWVTTISAAWCDVLQREANASGDFAAGEEERYASQLRMIHPREGGVRKAIGAVLCGLGAYSVSRGLGPLSDLTIAAGVMLYNMGRSSQ</sequence>
<dbReference type="EnsemblProtists" id="EOD15515">
    <property type="protein sequence ID" value="EOD15515"/>
    <property type="gene ID" value="EMIHUDRAFT_119341"/>
</dbReference>
<accession>A0A0D3IW80</accession>
<evidence type="ECO:0000256" key="4">
    <source>
        <dbReference type="ARBA" id="ARBA00022741"/>
    </source>
</evidence>
<dbReference type="InterPro" id="IPR011009">
    <property type="entry name" value="Kinase-like_dom_sf"/>
</dbReference>
<keyword evidence="3" id="KW-0808">Transferase</keyword>
<dbReference type="InterPro" id="IPR000719">
    <property type="entry name" value="Prot_kinase_dom"/>
</dbReference>